<evidence type="ECO:0000256" key="1">
    <source>
        <dbReference type="SAM" id="MobiDB-lite"/>
    </source>
</evidence>
<dbReference type="PROSITE" id="PS51257">
    <property type="entry name" value="PROKAR_LIPOPROTEIN"/>
    <property type="match status" value="1"/>
</dbReference>
<accession>A0A5B7SN97</accession>
<feature type="chain" id="PRO_5022709952" evidence="2">
    <location>
        <begin position="25"/>
        <end position="353"/>
    </location>
</feature>
<organism evidence="3 4">
    <name type="scientific">Aggregatimonas sangjinii</name>
    <dbReference type="NCBI Taxonomy" id="2583587"/>
    <lineage>
        <taxon>Bacteria</taxon>
        <taxon>Pseudomonadati</taxon>
        <taxon>Bacteroidota</taxon>
        <taxon>Flavobacteriia</taxon>
        <taxon>Flavobacteriales</taxon>
        <taxon>Flavobacteriaceae</taxon>
        <taxon>Aggregatimonas</taxon>
    </lineage>
</organism>
<dbReference type="EMBL" id="CP040710">
    <property type="protein sequence ID" value="QCX00036.1"/>
    <property type="molecule type" value="Genomic_DNA"/>
</dbReference>
<dbReference type="OrthoDB" id="1451423at2"/>
<sequence length="353" mass="39319">MKSFPTCFVVFLGSMLLACFAVQAQSAIPINANDNVTTTIFFPSNIAKVVPPAVNFNFEYEDHTQIGLLKGRKGKPSNLLVITEDGYAYSFALSYSEEIQKFNFILTIDQAVSQTNPGKTVGASDVADRKTEENDSPEITDNTSAPVDTDTSDATQANEADTSSSTATDNKPTAQVNMDNTSMDTLVQQNKDVPKQASGNNSRENEDDDLYDTDREEYYRIFCENNYLQKTILKRSFRKNKKIALRLNNILTDRNEKYFILQIENNSKKEFSVGGLGFFRRTGVGQLEKIITPLYSFNLQETIDPQSVNEVVYVFKNFEIGNKETVSIVLTDASSDNGVVLPMDNLIVNSPSN</sequence>
<keyword evidence="2" id="KW-0732">Signal</keyword>
<protein>
    <submittedName>
        <fullName evidence="3">DUF4138 domain-containing protein</fullName>
    </submittedName>
</protein>
<dbReference type="Proteomes" id="UP000310017">
    <property type="component" value="Chromosome"/>
</dbReference>
<dbReference type="RefSeq" id="WP_138852383.1">
    <property type="nucleotide sequence ID" value="NZ_CP040710.1"/>
</dbReference>
<evidence type="ECO:0000256" key="2">
    <source>
        <dbReference type="SAM" id="SignalP"/>
    </source>
</evidence>
<evidence type="ECO:0000313" key="4">
    <source>
        <dbReference type="Proteomes" id="UP000310017"/>
    </source>
</evidence>
<feature type="compositionally biased region" description="Polar residues" evidence="1">
    <location>
        <begin position="137"/>
        <end position="146"/>
    </location>
</feature>
<feature type="signal peptide" evidence="2">
    <location>
        <begin position="1"/>
        <end position="24"/>
    </location>
</feature>
<dbReference type="KEGG" id="asag:FGM00_07950"/>
<reference evidence="3 4" key="1">
    <citation type="submission" date="2019-05" db="EMBL/GenBank/DDBJ databases">
        <title>Genome sequencing of F202Z8.</title>
        <authorList>
            <person name="Kwon Y.M."/>
        </authorList>
    </citation>
    <scope>NUCLEOTIDE SEQUENCE [LARGE SCALE GENOMIC DNA]</scope>
    <source>
        <strain evidence="3 4">F202Z8</strain>
    </source>
</reference>
<feature type="compositionally biased region" description="Polar residues" evidence="1">
    <location>
        <begin position="152"/>
        <end position="177"/>
    </location>
</feature>
<dbReference type="AlphaFoldDB" id="A0A5B7SN97"/>
<name>A0A5B7SN97_9FLAO</name>
<gene>
    <name evidence="3" type="ORF">FGM00_07950</name>
</gene>
<proteinExistence type="predicted"/>
<evidence type="ECO:0000313" key="3">
    <source>
        <dbReference type="EMBL" id="QCX00036.1"/>
    </source>
</evidence>
<feature type="region of interest" description="Disordered" evidence="1">
    <location>
        <begin position="115"/>
        <end position="177"/>
    </location>
</feature>
<keyword evidence="4" id="KW-1185">Reference proteome</keyword>